<sequence length="156" mass="18289">MHYVLLLNSAIGASEEEVQLPKKGSLRGSDKNNGEKEVWKIATRKDLTKFQMKNVRRKLLGEQHEDVETPDEEGEYDDMDNVATIDETFFGGEIDLNEDDIFYGPRYIDDEYYKVDDDNFDCDDALDHQEYYEFIEEKLENKKDPSRTQQEDTNTI</sequence>
<reference evidence="2 3" key="1">
    <citation type="journal article" date="2021" name="Sci. Rep.">
        <title>The genome of the diatom Chaetoceros tenuissimus carries an ancient integrated fragment of an extant virus.</title>
        <authorList>
            <person name="Hongo Y."/>
            <person name="Kimura K."/>
            <person name="Takaki Y."/>
            <person name="Yoshida Y."/>
            <person name="Baba S."/>
            <person name="Kobayashi G."/>
            <person name="Nagasaki K."/>
            <person name="Hano T."/>
            <person name="Tomaru Y."/>
        </authorList>
    </citation>
    <scope>NUCLEOTIDE SEQUENCE [LARGE SCALE GENOMIC DNA]</scope>
    <source>
        <strain evidence="2 3">NIES-3715</strain>
    </source>
</reference>
<feature type="compositionally biased region" description="Acidic residues" evidence="1">
    <location>
        <begin position="68"/>
        <end position="80"/>
    </location>
</feature>
<feature type="compositionally biased region" description="Basic and acidic residues" evidence="1">
    <location>
        <begin position="137"/>
        <end position="150"/>
    </location>
</feature>
<proteinExistence type="predicted"/>
<dbReference type="AlphaFoldDB" id="A0AAD3CUX9"/>
<name>A0AAD3CUX9_9STRA</name>
<keyword evidence="3" id="KW-1185">Reference proteome</keyword>
<feature type="region of interest" description="Disordered" evidence="1">
    <location>
        <begin position="137"/>
        <end position="156"/>
    </location>
</feature>
<organism evidence="2 3">
    <name type="scientific">Chaetoceros tenuissimus</name>
    <dbReference type="NCBI Taxonomy" id="426638"/>
    <lineage>
        <taxon>Eukaryota</taxon>
        <taxon>Sar</taxon>
        <taxon>Stramenopiles</taxon>
        <taxon>Ochrophyta</taxon>
        <taxon>Bacillariophyta</taxon>
        <taxon>Coscinodiscophyceae</taxon>
        <taxon>Chaetocerotophycidae</taxon>
        <taxon>Chaetocerotales</taxon>
        <taxon>Chaetocerotaceae</taxon>
        <taxon>Chaetoceros</taxon>
    </lineage>
</organism>
<comment type="caution">
    <text evidence="2">The sequence shown here is derived from an EMBL/GenBank/DDBJ whole genome shotgun (WGS) entry which is preliminary data.</text>
</comment>
<feature type="region of interest" description="Disordered" evidence="1">
    <location>
        <begin position="61"/>
        <end position="80"/>
    </location>
</feature>
<dbReference type="EMBL" id="BLLK01000046">
    <property type="protein sequence ID" value="GFH52721.1"/>
    <property type="molecule type" value="Genomic_DNA"/>
</dbReference>
<dbReference type="Proteomes" id="UP001054902">
    <property type="component" value="Unassembled WGS sequence"/>
</dbReference>
<evidence type="ECO:0000313" key="2">
    <source>
        <dbReference type="EMBL" id="GFH52721.1"/>
    </source>
</evidence>
<evidence type="ECO:0000313" key="3">
    <source>
        <dbReference type="Proteomes" id="UP001054902"/>
    </source>
</evidence>
<gene>
    <name evidence="2" type="ORF">CTEN210_09197</name>
</gene>
<evidence type="ECO:0000256" key="1">
    <source>
        <dbReference type="SAM" id="MobiDB-lite"/>
    </source>
</evidence>
<accession>A0AAD3CUX9</accession>
<protein>
    <submittedName>
        <fullName evidence="2">Uncharacterized protein</fullName>
    </submittedName>
</protein>